<evidence type="ECO:0000256" key="1">
    <source>
        <dbReference type="ARBA" id="ARBA00005640"/>
    </source>
</evidence>
<dbReference type="InterPro" id="IPR018256">
    <property type="entry name" value="Ribosomal_eL13_CS"/>
</dbReference>
<dbReference type="OrthoDB" id="10264538at2759"/>
<gene>
    <name evidence="5" type="ORF">BN9_015220</name>
</gene>
<accession>A0A024G1L1</accession>
<dbReference type="PROSITE" id="PS01104">
    <property type="entry name" value="RIBOSOMAL_L13E"/>
    <property type="match status" value="1"/>
</dbReference>
<dbReference type="STRING" id="65357.A0A024G1L1"/>
<dbReference type="GO" id="GO:0022625">
    <property type="term" value="C:cytosolic large ribosomal subunit"/>
    <property type="evidence" value="ECO:0007669"/>
    <property type="project" value="TreeGrafter"/>
</dbReference>
<protein>
    <recommendedName>
        <fullName evidence="4">60S ribosomal protein L13</fullName>
    </recommendedName>
</protein>
<name>A0A024G1L1_9STRA</name>
<proteinExistence type="inferred from homology"/>
<dbReference type="GO" id="GO:0003735">
    <property type="term" value="F:structural constituent of ribosome"/>
    <property type="evidence" value="ECO:0007669"/>
    <property type="project" value="InterPro"/>
</dbReference>
<reference evidence="5 6" key="1">
    <citation type="submission" date="2012-05" db="EMBL/GenBank/DDBJ databases">
        <title>Recombination and specialization in a pathogen metapopulation.</title>
        <authorList>
            <person name="Gardiner A."/>
            <person name="Kemen E."/>
            <person name="Schultz-Larsen T."/>
            <person name="MacLean D."/>
            <person name="Van Oosterhout C."/>
            <person name="Jones J.D.G."/>
        </authorList>
    </citation>
    <scope>NUCLEOTIDE SEQUENCE [LARGE SCALE GENOMIC DNA]</scope>
    <source>
        <strain evidence="5 6">Ac Nc2</strain>
    </source>
</reference>
<dbReference type="Pfam" id="PF01294">
    <property type="entry name" value="Ribosomal_L13e"/>
    <property type="match status" value="1"/>
</dbReference>
<evidence type="ECO:0000256" key="2">
    <source>
        <dbReference type="ARBA" id="ARBA00022980"/>
    </source>
</evidence>
<dbReference type="FunCoup" id="A0A024G1L1">
    <property type="interactions" value="551"/>
</dbReference>
<dbReference type="EMBL" id="CAIX01000011">
    <property type="protein sequence ID" value="CCI40738.1"/>
    <property type="molecule type" value="Genomic_DNA"/>
</dbReference>
<dbReference type="Proteomes" id="UP000053237">
    <property type="component" value="Unassembled WGS sequence"/>
</dbReference>
<keyword evidence="6" id="KW-1185">Reference proteome</keyword>
<dbReference type="PANTHER" id="PTHR11722">
    <property type="entry name" value="60S RIBOSOMAL PROTEIN L13"/>
    <property type="match status" value="1"/>
</dbReference>
<dbReference type="InterPro" id="IPR001380">
    <property type="entry name" value="Ribosomal_eL13"/>
</dbReference>
<dbReference type="HAMAP" id="MF_00499">
    <property type="entry name" value="Ribosomal_eL13"/>
    <property type="match status" value="1"/>
</dbReference>
<evidence type="ECO:0000256" key="4">
    <source>
        <dbReference type="RuleBase" id="RU000572"/>
    </source>
</evidence>
<dbReference type="InParanoid" id="A0A024G1L1"/>
<keyword evidence="3 4" id="KW-0687">Ribonucleoprotein</keyword>
<dbReference type="AlphaFoldDB" id="A0A024G1L1"/>
<comment type="similarity">
    <text evidence="1 4">Belongs to the eukaryotic ribosomal protein eL13 family.</text>
</comment>
<dbReference type="Gene3D" id="1.20.5.110">
    <property type="match status" value="1"/>
</dbReference>
<dbReference type="GO" id="GO:0003723">
    <property type="term" value="F:RNA binding"/>
    <property type="evidence" value="ECO:0007669"/>
    <property type="project" value="TreeGrafter"/>
</dbReference>
<keyword evidence="2 4" id="KW-0689">Ribosomal protein</keyword>
<organism evidence="5 6">
    <name type="scientific">Albugo candida</name>
    <dbReference type="NCBI Taxonomy" id="65357"/>
    <lineage>
        <taxon>Eukaryota</taxon>
        <taxon>Sar</taxon>
        <taxon>Stramenopiles</taxon>
        <taxon>Oomycota</taxon>
        <taxon>Peronosporomycetes</taxon>
        <taxon>Albuginales</taxon>
        <taxon>Albuginaceae</taxon>
        <taxon>Albugo</taxon>
    </lineage>
</organism>
<dbReference type="GO" id="GO:0006412">
    <property type="term" value="P:translation"/>
    <property type="evidence" value="ECO:0007669"/>
    <property type="project" value="InterPro"/>
</dbReference>
<sequence>MMWEHNNFFAEMKHNNVIPNGHFHKDWQNRIKTWFDQAAKKKSRRLRRKAKVAAYAPRPAAGLLRPAVHCPTIKYASKVRAGKGFTLEELKAAGISRKQALTIGIAVDYRRTNKSVESLQANVNRLKTYKAKLIIFPRKGLNKPKHGDSSMEETRKAVQHMGPILPITRAAPKSETAVITEEMRSASAYSTVRVARADARMAGRLKKRLADKAAEK</sequence>
<evidence type="ECO:0000313" key="5">
    <source>
        <dbReference type="EMBL" id="CCI40738.1"/>
    </source>
</evidence>
<evidence type="ECO:0000256" key="3">
    <source>
        <dbReference type="ARBA" id="ARBA00023274"/>
    </source>
</evidence>
<dbReference type="PANTHER" id="PTHR11722:SF0">
    <property type="entry name" value="LARGE RIBOSOMAL SUBUNIT PROTEIN EL13"/>
    <property type="match status" value="1"/>
</dbReference>
<comment type="caution">
    <text evidence="5">The sequence shown here is derived from an EMBL/GenBank/DDBJ whole genome shotgun (WGS) entry which is preliminary data.</text>
</comment>
<evidence type="ECO:0000313" key="6">
    <source>
        <dbReference type="Proteomes" id="UP000053237"/>
    </source>
</evidence>